<proteinExistence type="predicted"/>
<evidence type="ECO:0000313" key="2">
    <source>
        <dbReference type="Proteomes" id="UP000053760"/>
    </source>
</evidence>
<feature type="non-terminal residue" evidence="1">
    <location>
        <position position="41"/>
    </location>
</feature>
<protein>
    <submittedName>
        <fullName evidence="1">Uncharacterized protein</fullName>
    </submittedName>
</protein>
<gene>
    <name evidence="1" type="ORF">N303_05833</name>
</gene>
<sequence length="41" mass="4668">PVQEVWSFIQQSVVLSHKLPPYEQGTGLLHHHLFGTQGQML</sequence>
<keyword evidence="2" id="KW-1185">Reference proteome</keyword>
<dbReference type="AlphaFoldDB" id="A0A091G8Z4"/>
<evidence type="ECO:0000313" key="1">
    <source>
        <dbReference type="EMBL" id="KFO70667.1"/>
    </source>
</evidence>
<dbReference type="Proteomes" id="UP000053760">
    <property type="component" value="Unassembled WGS sequence"/>
</dbReference>
<name>A0A091G8Z4_CUCCA</name>
<feature type="non-terminal residue" evidence="1">
    <location>
        <position position="1"/>
    </location>
</feature>
<dbReference type="EMBL" id="KL447188">
    <property type="protein sequence ID" value="KFO70667.1"/>
    <property type="molecule type" value="Genomic_DNA"/>
</dbReference>
<accession>A0A091G8Z4</accession>
<reference evidence="1 2" key="1">
    <citation type="submission" date="2014-04" db="EMBL/GenBank/DDBJ databases">
        <title>Genome evolution of avian class.</title>
        <authorList>
            <person name="Zhang G."/>
            <person name="Li C."/>
        </authorList>
    </citation>
    <scope>NUCLEOTIDE SEQUENCE [LARGE SCALE GENOMIC DNA]</scope>
    <source>
        <strain evidence="1">BGI_N303</strain>
    </source>
</reference>
<organism evidence="1 2">
    <name type="scientific">Cuculus canorus</name>
    <name type="common">Common cuckoo</name>
    <dbReference type="NCBI Taxonomy" id="55661"/>
    <lineage>
        <taxon>Eukaryota</taxon>
        <taxon>Metazoa</taxon>
        <taxon>Chordata</taxon>
        <taxon>Craniata</taxon>
        <taxon>Vertebrata</taxon>
        <taxon>Euteleostomi</taxon>
        <taxon>Archelosauria</taxon>
        <taxon>Archosauria</taxon>
        <taxon>Dinosauria</taxon>
        <taxon>Saurischia</taxon>
        <taxon>Theropoda</taxon>
        <taxon>Coelurosauria</taxon>
        <taxon>Aves</taxon>
        <taxon>Neognathae</taxon>
        <taxon>Neoaves</taxon>
        <taxon>Otidimorphae</taxon>
        <taxon>Cuculiformes</taxon>
        <taxon>Cuculidae</taxon>
        <taxon>Cuculus</taxon>
    </lineage>
</organism>